<organism evidence="1 2">
    <name type="scientific">Salinicola endophyticus</name>
    <dbReference type="NCBI Taxonomy" id="1949083"/>
    <lineage>
        <taxon>Bacteria</taxon>
        <taxon>Pseudomonadati</taxon>
        <taxon>Pseudomonadota</taxon>
        <taxon>Gammaproteobacteria</taxon>
        <taxon>Oceanospirillales</taxon>
        <taxon>Halomonadaceae</taxon>
        <taxon>Salinicola</taxon>
    </lineage>
</organism>
<dbReference type="EMBL" id="CP035631">
    <property type="protein sequence ID" value="WFF41200.1"/>
    <property type="molecule type" value="Genomic_DNA"/>
</dbReference>
<protein>
    <recommendedName>
        <fullName evidence="3">LysR family transcriptional regulator</fullName>
    </recommendedName>
</protein>
<gene>
    <name evidence="1" type="ORF">EVC62_06620</name>
</gene>
<proteinExistence type="predicted"/>
<reference evidence="1 2" key="1">
    <citation type="submission" date="2019-01" db="EMBL/GenBank/DDBJ databases">
        <title>Genome sequence of Salinicola endophyticus REST5.</title>
        <authorList>
            <person name="Nascimento F.X."/>
        </authorList>
    </citation>
    <scope>NUCLEOTIDE SEQUENCE [LARGE SCALE GENOMIC DNA]</scope>
    <source>
        <strain evidence="1 2">REST5</strain>
    </source>
</reference>
<sequence>MHAPAPIPEDYTEWRHCITVACGIALTPRYIATRLQALNDPRDYHTQRLLAHYGQDHHRRLIAWFERAARESTRQGA</sequence>
<dbReference type="Proteomes" id="UP001321526">
    <property type="component" value="Chromosome"/>
</dbReference>
<evidence type="ECO:0000313" key="2">
    <source>
        <dbReference type="Proteomes" id="UP001321526"/>
    </source>
</evidence>
<accession>A0ABY8FGL4</accession>
<keyword evidence="2" id="KW-1185">Reference proteome</keyword>
<evidence type="ECO:0008006" key="3">
    <source>
        <dbReference type="Google" id="ProtNLM"/>
    </source>
</evidence>
<dbReference type="RefSeq" id="WP_110673772.1">
    <property type="nucleotide sequence ID" value="NZ_CP035631.1"/>
</dbReference>
<name>A0ABY8FGL4_9GAMM</name>
<evidence type="ECO:0000313" key="1">
    <source>
        <dbReference type="EMBL" id="WFF41200.1"/>
    </source>
</evidence>